<comment type="subcellular location">
    <subcellularLocation>
        <location evidence="1">Cytoplasmic vesicle</location>
        <location evidence="1">COPII-coated vesicle membrane</location>
        <topology evidence="1">Peripheral membrane protein</topology>
        <orientation evidence="1">Cytoplasmic side</orientation>
    </subcellularLocation>
    <subcellularLocation>
        <location evidence="1">Endoplasmic reticulum membrane</location>
        <topology evidence="1">Peripheral membrane protein</topology>
        <orientation evidence="1">Cytoplasmic side</orientation>
    </subcellularLocation>
</comment>
<evidence type="ECO:0000313" key="3">
    <source>
        <dbReference type="EMBL" id="KAF9618944.1"/>
    </source>
</evidence>
<keyword evidence="1" id="KW-0862">Zinc</keyword>
<dbReference type="AlphaFoldDB" id="A0A835IKN2"/>
<dbReference type="GO" id="GO:0015031">
    <property type="term" value="P:protein transport"/>
    <property type="evidence" value="ECO:0007669"/>
    <property type="project" value="UniProtKB-KW"/>
</dbReference>
<gene>
    <name evidence="3" type="ORF">IFM89_002939</name>
</gene>
<proteinExistence type="inferred from homology"/>
<dbReference type="GO" id="GO:0070971">
    <property type="term" value="C:endoplasmic reticulum exit site"/>
    <property type="evidence" value="ECO:0007669"/>
    <property type="project" value="TreeGrafter"/>
</dbReference>
<keyword evidence="1" id="KW-0968">Cytoplasmic vesicle</keyword>
<keyword evidence="1" id="KW-0813">Transport</keyword>
<keyword evidence="1" id="KW-0472">Membrane</keyword>
<dbReference type="GO" id="GO:0005096">
    <property type="term" value="F:GTPase activator activity"/>
    <property type="evidence" value="ECO:0007669"/>
    <property type="project" value="TreeGrafter"/>
</dbReference>
<evidence type="ECO:0000256" key="2">
    <source>
        <dbReference type="SAM" id="MobiDB-lite"/>
    </source>
</evidence>
<dbReference type="EMBL" id="JADFTS010000002">
    <property type="protein sequence ID" value="KAF9618944.1"/>
    <property type="molecule type" value="Genomic_DNA"/>
</dbReference>
<dbReference type="OrthoDB" id="1736042at2759"/>
<evidence type="ECO:0000313" key="4">
    <source>
        <dbReference type="Proteomes" id="UP000631114"/>
    </source>
</evidence>
<name>A0A835IKN2_9MAGN</name>
<feature type="region of interest" description="Disordered" evidence="2">
    <location>
        <begin position="145"/>
        <end position="169"/>
    </location>
</feature>
<comment type="caution">
    <text evidence="3">The sequence shown here is derived from an EMBL/GenBank/DDBJ whole genome shotgun (WGS) entry which is preliminary data.</text>
</comment>
<dbReference type="GO" id="GO:0005789">
    <property type="term" value="C:endoplasmic reticulum membrane"/>
    <property type="evidence" value="ECO:0007669"/>
    <property type="project" value="UniProtKB-SubCell"/>
</dbReference>
<keyword evidence="4" id="KW-1185">Reference proteome</keyword>
<reference evidence="3 4" key="1">
    <citation type="submission" date="2020-10" db="EMBL/GenBank/DDBJ databases">
        <title>The Coptis chinensis genome and diversification of protoberbering-type alkaloids.</title>
        <authorList>
            <person name="Wang B."/>
            <person name="Shu S."/>
            <person name="Song C."/>
            <person name="Liu Y."/>
        </authorList>
    </citation>
    <scope>NUCLEOTIDE SEQUENCE [LARGE SCALE GENOMIC DNA]</scope>
    <source>
        <strain evidence="3">HL-2020</strain>
        <tissue evidence="3">Leaf</tissue>
    </source>
</reference>
<protein>
    <recommendedName>
        <fullName evidence="1">Protein transport protein SEC23</fullName>
    </recommendedName>
</protein>
<dbReference type="SUPFAM" id="SSF53300">
    <property type="entry name" value="vWA-like"/>
    <property type="match status" value="1"/>
</dbReference>
<comment type="similarity">
    <text evidence="1">Belongs to the SEC23/SEC24 family. SEC23 subfamily.</text>
</comment>
<dbReference type="GO" id="GO:0090110">
    <property type="term" value="P:COPII-coated vesicle cargo loading"/>
    <property type="evidence" value="ECO:0007669"/>
    <property type="project" value="TreeGrafter"/>
</dbReference>
<comment type="function">
    <text evidence="1">Component of the coat protein complex II (COPII) which promotes the formation of transport vesicles from the endoplasmic reticulum (ER). The coat has two main functions, the physical deformation of the endoplasmic reticulum membrane into vesicles and the selection of cargo molecules.</text>
</comment>
<organism evidence="3 4">
    <name type="scientific">Coptis chinensis</name>
    <dbReference type="NCBI Taxonomy" id="261450"/>
    <lineage>
        <taxon>Eukaryota</taxon>
        <taxon>Viridiplantae</taxon>
        <taxon>Streptophyta</taxon>
        <taxon>Embryophyta</taxon>
        <taxon>Tracheophyta</taxon>
        <taxon>Spermatophyta</taxon>
        <taxon>Magnoliopsida</taxon>
        <taxon>Ranunculales</taxon>
        <taxon>Ranunculaceae</taxon>
        <taxon>Coptidoideae</taxon>
        <taxon>Coptis</taxon>
    </lineage>
</organism>
<keyword evidence="1" id="KW-0963">Cytoplasm</keyword>
<accession>A0A835IKN2</accession>
<dbReference type="GO" id="GO:0046872">
    <property type="term" value="F:metal ion binding"/>
    <property type="evidence" value="ECO:0007669"/>
    <property type="project" value="UniProtKB-KW"/>
</dbReference>
<dbReference type="PANTHER" id="PTHR11141:SF2">
    <property type="entry name" value="PROTEIN TRANSPORT PROTEIN SEC23 C"/>
    <property type="match status" value="1"/>
</dbReference>
<dbReference type="Proteomes" id="UP000631114">
    <property type="component" value="Unassembled WGS sequence"/>
</dbReference>
<keyword evidence="1" id="KW-0653">Protein transport</keyword>
<sequence>MEEGFAATSAGLKKKSQFPTCAMSGSHQVGLAELKVTVKRTGGLVVLAESFGHSVFKDSLRRVFQSSDYDLGLSFNEFAKTAKRLTILMDLGSDNKGRSRRETKSGKGRYAKAVQEMEEIEIRVFHFCLFMPVFSKLIGRGTSTRELRAKPKRERKNGYFSKSKASTYD</sequence>
<dbReference type="GO" id="GO:0030127">
    <property type="term" value="C:COPII vesicle coat"/>
    <property type="evidence" value="ECO:0007669"/>
    <property type="project" value="TreeGrafter"/>
</dbReference>
<keyword evidence="1" id="KW-0256">Endoplasmic reticulum</keyword>
<keyword evidence="1" id="KW-0479">Metal-binding</keyword>
<keyword evidence="1" id="KW-0931">ER-Golgi transport</keyword>
<dbReference type="Gene3D" id="3.40.50.410">
    <property type="entry name" value="von Willebrand factor, type A domain"/>
    <property type="match status" value="1"/>
</dbReference>
<dbReference type="PANTHER" id="PTHR11141">
    <property type="entry name" value="PROTEIN TRANSPORT PROTEIN SEC23"/>
    <property type="match status" value="1"/>
</dbReference>
<dbReference type="InterPro" id="IPR036465">
    <property type="entry name" value="vWFA_dom_sf"/>
</dbReference>
<evidence type="ECO:0000256" key="1">
    <source>
        <dbReference type="RuleBase" id="RU365030"/>
    </source>
</evidence>
<dbReference type="InterPro" id="IPR037364">
    <property type="entry name" value="Sec23"/>
</dbReference>